<organism evidence="2 3">
    <name type="scientific">Paenirhodobacter populi</name>
    <dbReference type="NCBI Taxonomy" id="2306993"/>
    <lineage>
        <taxon>Bacteria</taxon>
        <taxon>Pseudomonadati</taxon>
        <taxon>Pseudomonadota</taxon>
        <taxon>Alphaproteobacteria</taxon>
        <taxon>Rhodobacterales</taxon>
        <taxon>Rhodobacter group</taxon>
        <taxon>Paenirhodobacter</taxon>
    </lineage>
</organism>
<dbReference type="RefSeq" id="WP_128209295.1">
    <property type="nucleotide sequence ID" value="NZ_JBHRSO010000063.1"/>
</dbReference>
<reference evidence="2 3" key="2">
    <citation type="submission" date="2019-01" db="EMBL/GenBank/DDBJ databases">
        <authorList>
            <person name="Li Y."/>
        </authorList>
    </citation>
    <scope>NUCLEOTIDE SEQUENCE [LARGE SCALE GENOMIC DNA]</scope>
    <source>
        <strain evidence="2 3">SK2B-1</strain>
    </source>
</reference>
<dbReference type="Proteomes" id="UP000284476">
    <property type="component" value="Unassembled WGS sequence"/>
</dbReference>
<reference evidence="2 3" key="1">
    <citation type="submission" date="2019-01" db="EMBL/GenBank/DDBJ databases">
        <title>Sinorhodobacter populi sp. nov. isolated from the symptomatic bark tissue of Populus euramericana canker.</title>
        <authorList>
            <person name="Xu G."/>
        </authorList>
    </citation>
    <scope>NUCLEOTIDE SEQUENCE [LARGE SCALE GENOMIC DNA]</scope>
    <source>
        <strain evidence="2 3">SK2B-1</strain>
    </source>
</reference>
<dbReference type="EMBL" id="SAUZ01000015">
    <property type="protein sequence ID" value="RWR19539.1"/>
    <property type="molecule type" value="Genomic_DNA"/>
</dbReference>
<keyword evidence="1" id="KW-0732">Signal</keyword>
<evidence type="ECO:0000313" key="2">
    <source>
        <dbReference type="EMBL" id="RWR19539.1"/>
    </source>
</evidence>
<sequence length="355" mass="36812">MRGTSLAATAFALGLTASAASAEIASPWEGELGLEFGIDSTFRSDDPDAELTDVFGTAELALRLRLTKGAALNFGATAESVLDPRPGKDRTFGDIGLYIDTLNVEVEAGPVTLTAGKFAAGFGTAWDTMPGIWGSDLAEDYELAEQLGFGLAWDLGETPVGALTFGVNLFTADTSALSDSAFTKRGRLTRADGGAGNTGKLNNVSLTLDGADIAAAPGLSWHLGYRELKPGLGDSATERGMVFGLAQALDLGNGTELTVVGEVARLRNVGGGDDRADYATLGIGFARGPWHGEIAASTRKTRLGAGGSERDSLVQISGGYTWENGIDLSLGYARLSEAGAKSDTIGPRLTRSFSF</sequence>
<accession>A0A443JG63</accession>
<name>A0A443JG63_9RHOB</name>
<evidence type="ECO:0008006" key="4">
    <source>
        <dbReference type="Google" id="ProtNLM"/>
    </source>
</evidence>
<dbReference type="AlphaFoldDB" id="A0A443JG63"/>
<comment type="caution">
    <text evidence="2">The sequence shown here is derived from an EMBL/GenBank/DDBJ whole genome shotgun (WGS) entry which is preliminary data.</text>
</comment>
<protein>
    <recommendedName>
        <fullName evidence="4">Porin</fullName>
    </recommendedName>
</protein>
<dbReference type="SUPFAM" id="SSF56935">
    <property type="entry name" value="Porins"/>
    <property type="match status" value="1"/>
</dbReference>
<evidence type="ECO:0000256" key="1">
    <source>
        <dbReference type="SAM" id="SignalP"/>
    </source>
</evidence>
<feature type="chain" id="PRO_5018996410" description="Porin" evidence="1">
    <location>
        <begin position="23"/>
        <end position="355"/>
    </location>
</feature>
<feature type="signal peptide" evidence="1">
    <location>
        <begin position="1"/>
        <end position="22"/>
    </location>
</feature>
<evidence type="ECO:0000313" key="3">
    <source>
        <dbReference type="Proteomes" id="UP000284476"/>
    </source>
</evidence>
<proteinExistence type="predicted"/>
<gene>
    <name evidence="2" type="ORF">D2T30_13550</name>
</gene>